<sequence>MVGRLTITLVSENRVKAHDKGDSVLQWLNKFFATGQILTAPYLGQTADGLTRVNSMGDDEGGARSLTTMDPMDKGVVRSVIGAVNNRLAETGLVDEGNYAKTAEVMRRDVVAGHIQKYVLEKTGHRLQLWTSSKEFYSGMEDAGYCWQGLRATGSGTLPVGLIDGKHLFVLIYEAWCRRLKDFESAMQGAEAPPYLTTPADALCLTTPPQPKRQRVVEQAGGSSRISGGGNSSSGGGSSSGGSGRSFATRESILGREAAATGELRAAEAASDAAVRRQRELERAASTAFDLLSEAGKAAAAALDALETAHVKYGAAKTAHDQAMAAVEAQAAAVAACNVAMIERRAEWSGIKLELQDFEGQSLLDLRKQFGEAYARQDWVEGAKIQAVIKELEAVQVVGDAAMSERAATEAKEKSELLAEYVAARDSETIDCNKLKLLADKWASRFETSIQEEAPPPTRHF</sequence>
<reference evidence="2" key="2">
    <citation type="submission" date="2024-10" db="UniProtKB">
        <authorList>
            <consortium name="EnsemblProtists"/>
        </authorList>
    </citation>
    <scope>IDENTIFICATION</scope>
</reference>
<dbReference type="GeneID" id="17252977"/>
<feature type="region of interest" description="Disordered" evidence="1">
    <location>
        <begin position="199"/>
        <end position="247"/>
    </location>
</feature>
<evidence type="ECO:0000313" key="3">
    <source>
        <dbReference type="Proteomes" id="UP000013827"/>
    </source>
</evidence>
<accession>A0A0D3I6E3</accession>
<name>A0A0D3I6E3_EMIH1</name>
<dbReference type="KEGG" id="ehx:EMIHUDRAFT_121185"/>
<feature type="compositionally biased region" description="Gly residues" evidence="1">
    <location>
        <begin position="227"/>
        <end position="244"/>
    </location>
</feature>
<keyword evidence="3" id="KW-1185">Reference proteome</keyword>
<dbReference type="RefSeq" id="XP_005759257.1">
    <property type="nucleotide sequence ID" value="XM_005759200.1"/>
</dbReference>
<reference evidence="3" key="1">
    <citation type="journal article" date="2013" name="Nature">
        <title>Pan genome of the phytoplankton Emiliania underpins its global distribution.</title>
        <authorList>
            <person name="Read B.A."/>
            <person name="Kegel J."/>
            <person name="Klute M.J."/>
            <person name="Kuo A."/>
            <person name="Lefebvre S.C."/>
            <person name="Maumus F."/>
            <person name="Mayer C."/>
            <person name="Miller J."/>
            <person name="Monier A."/>
            <person name="Salamov A."/>
            <person name="Young J."/>
            <person name="Aguilar M."/>
            <person name="Claverie J.M."/>
            <person name="Frickenhaus S."/>
            <person name="Gonzalez K."/>
            <person name="Herman E.K."/>
            <person name="Lin Y.C."/>
            <person name="Napier J."/>
            <person name="Ogata H."/>
            <person name="Sarno A.F."/>
            <person name="Shmutz J."/>
            <person name="Schroeder D."/>
            <person name="de Vargas C."/>
            <person name="Verret F."/>
            <person name="von Dassow P."/>
            <person name="Valentin K."/>
            <person name="Van de Peer Y."/>
            <person name="Wheeler G."/>
            <person name="Dacks J.B."/>
            <person name="Delwiche C.F."/>
            <person name="Dyhrman S.T."/>
            <person name="Glockner G."/>
            <person name="John U."/>
            <person name="Richards T."/>
            <person name="Worden A.Z."/>
            <person name="Zhang X."/>
            <person name="Grigoriev I.V."/>
            <person name="Allen A.E."/>
            <person name="Bidle K."/>
            <person name="Borodovsky M."/>
            <person name="Bowler C."/>
            <person name="Brownlee C."/>
            <person name="Cock J.M."/>
            <person name="Elias M."/>
            <person name="Gladyshev V.N."/>
            <person name="Groth M."/>
            <person name="Guda C."/>
            <person name="Hadaegh A."/>
            <person name="Iglesias-Rodriguez M.D."/>
            <person name="Jenkins J."/>
            <person name="Jones B.M."/>
            <person name="Lawson T."/>
            <person name="Leese F."/>
            <person name="Lindquist E."/>
            <person name="Lobanov A."/>
            <person name="Lomsadze A."/>
            <person name="Malik S.B."/>
            <person name="Marsh M.E."/>
            <person name="Mackinder L."/>
            <person name="Mock T."/>
            <person name="Mueller-Roeber B."/>
            <person name="Pagarete A."/>
            <person name="Parker M."/>
            <person name="Probert I."/>
            <person name="Quesneville H."/>
            <person name="Raines C."/>
            <person name="Rensing S.A."/>
            <person name="Riano-Pachon D.M."/>
            <person name="Richier S."/>
            <person name="Rokitta S."/>
            <person name="Shiraiwa Y."/>
            <person name="Soanes D.M."/>
            <person name="van der Giezen M."/>
            <person name="Wahlund T.M."/>
            <person name="Williams B."/>
            <person name="Wilson W."/>
            <person name="Wolfe G."/>
            <person name="Wurch L.L."/>
        </authorList>
    </citation>
    <scope>NUCLEOTIDE SEQUENCE</scope>
</reference>
<organism evidence="2 3">
    <name type="scientific">Emiliania huxleyi (strain CCMP1516)</name>
    <dbReference type="NCBI Taxonomy" id="280463"/>
    <lineage>
        <taxon>Eukaryota</taxon>
        <taxon>Haptista</taxon>
        <taxon>Haptophyta</taxon>
        <taxon>Prymnesiophyceae</taxon>
        <taxon>Isochrysidales</taxon>
        <taxon>Noelaerhabdaceae</taxon>
        <taxon>Emiliania</taxon>
    </lineage>
</organism>
<dbReference type="PaxDb" id="2903-EOD06828"/>
<dbReference type="EnsemblProtists" id="EOD06828">
    <property type="protein sequence ID" value="EOD06828"/>
    <property type="gene ID" value="EMIHUDRAFT_121185"/>
</dbReference>
<dbReference type="Proteomes" id="UP000013827">
    <property type="component" value="Unassembled WGS sequence"/>
</dbReference>
<evidence type="ECO:0000256" key="1">
    <source>
        <dbReference type="SAM" id="MobiDB-lite"/>
    </source>
</evidence>
<proteinExistence type="predicted"/>
<evidence type="ECO:0000313" key="2">
    <source>
        <dbReference type="EnsemblProtists" id="EOD06828"/>
    </source>
</evidence>
<dbReference type="HOGENOM" id="CLU_593735_0_0_1"/>
<dbReference type="AlphaFoldDB" id="A0A0D3I6E3"/>
<protein>
    <submittedName>
        <fullName evidence="2">Uncharacterized protein</fullName>
    </submittedName>
</protein>